<protein>
    <recommendedName>
        <fullName evidence="3">Endospore coat-associated protein YheD</fullName>
    </recommendedName>
</protein>
<dbReference type="Gene3D" id="3.30.470.20">
    <property type="entry name" value="ATP-grasp fold, B domain"/>
    <property type="match status" value="1"/>
</dbReference>
<organism evidence="1 2">
    <name type="scientific">Paenibacillus larvae subsp. pulvifaciens</name>
    <dbReference type="NCBI Taxonomy" id="1477"/>
    <lineage>
        <taxon>Bacteria</taxon>
        <taxon>Bacillati</taxon>
        <taxon>Bacillota</taxon>
        <taxon>Bacilli</taxon>
        <taxon>Bacillales</taxon>
        <taxon>Paenibacillaceae</taxon>
        <taxon>Paenibacillus</taxon>
    </lineage>
</organism>
<evidence type="ECO:0008006" key="3">
    <source>
        <dbReference type="Google" id="ProtNLM"/>
    </source>
</evidence>
<accession>A0A1V0UVE1</accession>
<reference evidence="1 2" key="1">
    <citation type="submission" date="2017-03" db="EMBL/GenBank/DDBJ databases">
        <title>Paenibacillus larvae genome sequencing.</title>
        <authorList>
            <person name="Dingman D.W."/>
        </authorList>
    </citation>
    <scope>NUCLEOTIDE SEQUENCE [LARGE SCALE GENOMIC DNA]</scope>
    <source>
        <strain evidence="1 2">SAG 10367</strain>
    </source>
</reference>
<proteinExistence type="predicted"/>
<dbReference type="RefSeq" id="WP_083040928.1">
    <property type="nucleotide sequence ID" value="NZ_CP020557.1"/>
</dbReference>
<dbReference type="Proteomes" id="UP000192727">
    <property type="component" value="Chromosome"/>
</dbReference>
<dbReference type="EMBL" id="CP020557">
    <property type="protein sequence ID" value="ARF69117.1"/>
    <property type="molecule type" value="Genomic_DNA"/>
</dbReference>
<dbReference type="AlphaFoldDB" id="A0A1V0UVE1"/>
<dbReference type="SUPFAM" id="SSF56059">
    <property type="entry name" value="Glutathione synthetase ATP-binding domain-like"/>
    <property type="match status" value="1"/>
</dbReference>
<evidence type="ECO:0000313" key="2">
    <source>
        <dbReference type="Proteomes" id="UP000192727"/>
    </source>
</evidence>
<evidence type="ECO:0000313" key="1">
    <source>
        <dbReference type="EMBL" id="ARF69117.1"/>
    </source>
</evidence>
<sequence>MKRTIVNIFAQSPSIPLDDQTFMIGRNLVKKWKIPVNQPITLRFGSLTLNGKAVEVQGLDGIRLSSSVLEKLGFHQGTALCLKYKSSTQTLLLGPLIGVMISRVHDGHTERLFGSITSFCKELHQACEQSGAFVYFFTLDDIHASASRLKGWTYNNSWKSRHFPIPNVIYNRLTSRKYENMPKVQQFLEHVKTQYNTDIFNEKYLNKNEVFDALKKDAQLQSYLPESYLFKNYQMLKTMSSRHSILFLKPVTGSLGKGIIRIKREDSGVYSCSFSSLSGTRKQTFSRLSKLFNRISGKLKTQNYQIQQGIHLATVHRKPLDFRALVQRDSQGEWSITSVVARVAKEQHFVSNIAQGGSLSKVSEALERSSLSPDHRAELPAKMRRAALDIAKGIETFIPAHFAELGVDLAVDQWGKIWLLEVNSKPSKNDNTPLDGTVRIRPSVRKTVQYARFLAKF</sequence>
<dbReference type="InterPro" id="IPR026838">
    <property type="entry name" value="YheC/D"/>
</dbReference>
<name>A0A1V0UVE1_9BACL</name>
<gene>
    <name evidence="1" type="ORF">B7C51_16830</name>
</gene>
<dbReference type="Pfam" id="PF14398">
    <property type="entry name" value="ATPgrasp_YheCD"/>
    <property type="match status" value="1"/>
</dbReference>